<reference evidence="2 3" key="2">
    <citation type="journal article" date="2017" name="Nature">
        <title>The Apostasia genome and the evolution of orchids.</title>
        <authorList>
            <person name="Zhang G.Q."/>
            <person name="Liu K.W."/>
            <person name="Li Z."/>
            <person name="Lohaus R."/>
            <person name="Hsiao Y.Y."/>
            <person name="Niu S.C."/>
            <person name="Wang J.Y."/>
            <person name="Lin Y.C."/>
            <person name="Xu Q."/>
            <person name="Chen L.J."/>
            <person name="Yoshida K."/>
            <person name="Fujiwara S."/>
            <person name="Wang Z.W."/>
            <person name="Zhang Y.Q."/>
            <person name="Mitsuda N."/>
            <person name="Wang M."/>
            <person name="Liu G.H."/>
            <person name="Pecoraro L."/>
            <person name="Huang H.X."/>
            <person name="Xiao X.J."/>
            <person name="Lin M."/>
            <person name="Wu X.Y."/>
            <person name="Wu W.L."/>
            <person name="Chen Y.Y."/>
            <person name="Chang S.B."/>
            <person name="Sakamoto S."/>
            <person name="Ohme-Takagi M."/>
            <person name="Yagi M."/>
            <person name="Zeng S.J."/>
            <person name="Shen C.Y."/>
            <person name="Yeh C.M."/>
            <person name="Luo Y.B."/>
            <person name="Tsai W.C."/>
            <person name="Van de Peer Y."/>
            <person name="Liu Z.J."/>
        </authorList>
    </citation>
    <scope>NUCLEOTIDE SEQUENCE [LARGE SCALE GENOMIC DNA]</scope>
    <source>
        <tissue evidence="2">The whole plant</tissue>
    </source>
</reference>
<name>A0A2I0WC74_9ASPA</name>
<keyword evidence="3" id="KW-1185">Reference proteome</keyword>
<evidence type="ECO:0000313" key="3">
    <source>
        <dbReference type="Proteomes" id="UP000233837"/>
    </source>
</evidence>
<accession>A0A2I0WC74</accession>
<evidence type="ECO:0000259" key="1">
    <source>
        <dbReference type="Pfam" id="PF22936"/>
    </source>
</evidence>
<dbReference type="AlphaFoldDB" id="A0A2I0WC74"/>
<organism evidence="2 3">
    <name type="scientific">Dendrobium catenatum</name>
    <dbReference type="NCBI Taxonomy" id="906689"/>
    <lineage>
        <taxon>Eukaryota</taxon>
        <taxon>Viridiplantae</taxon>
        <taxon>Streptophyta</taxon>
        <taxon>Embryophyta</taxon>
        <taxon>Tracheophyta</taxon>
        <taxon>Spermatophyta</taxon>
        <taxon>Magnoliopsida</taxon>
        <taxon>Liliopsida</taxon>
        <taxon>Asparagales</taxon>
        <taxon>Orchidaceae</taxon>
        <taxon>Epidendroideae</taxon>
        <taxon>Malaxideae</taxon>
        <taxon>Dendrobiinae</taxon>
        <taxon>Dendrobium</taxon>
    </lineage>
</organism>
<protein>
    <recommendedName>
        <fullName evidence="1">Retrovirus-related Pol polyprotein from transposon TNT 1-94-like beta-barrel domain-containing protein</fullName>
    </recommendedName>
</protein>
<evidence type="ECO:0000313" key="2">
    <source>
        <dbReference type="EMBL" id="PKU73265.1"/>
    </source>
</evidence>
<proteinExistence type="predicted"/>
<sequence>MDYGASSHMMNLEDNLSQLMPYKGSDTVTIGDGRTIPIAHSGTGILPTPSRKLHLYHLLHLLNISHNLISISNLIKDNDISITFDPLGFFIQGYEDKSNPPQRPL</sequence>
<gene>
    <name evidence="2" type="ORF">MA16_Dca022077</name>
</gene>
<dbReference type="Proteomes" id="UP000233837">
    <property type="component" value="Unassembled WGS sequence"/>
</dbReference>
<reference evidence="2 3" key="1">
    <citation type="journal article" date="2016" name="Sci. Rep.">
        <title>The Dendrobium catenatum Lindl. genome sequence provides insights into polysaccharide synthase, floral development and adaptive evolution.</title>
        <authorList>
            <person name="Zhang G.Q."/>
            <person name="Xu Q."/>
            <person name="Bian C."/>
            <person name="Tsai W.C."/>
            <person name="Yeh C.M."/>
            <person name="Liu K.W."/>
            <person name="Yoshida K."/>
            <person name="Zhang L.S."/>
            <person name="Chang S.B."/>
            <person name="Chen F."/>
            <person name="Shi Y."/>
            <person name="Su Y.Y."/>
            <person name="Zhang Y.Q."/>
            <person name="Chen L.J."/>
            <person name="Yin Y."/>
            <person name="Lin M."/>
            <person name="Huang H."/>
            <person name="Deng H."/>
            <person name="Wang Z.W."/>
            <person name="Zhu S.L."/>
            <person name="Zhao X."/>
            <person name="Deng C."/>
            <person name="Niu S.C."/>
            <person name="Huang J."/>
            <person name="Wang M."/>
            <person name="Liu G.H."/>
            <person name="Yang H.J."/>
            <person name="Xiao X.J."/>
            <person name="Hsiao Y.Y."/>
            <person name="Wu W.L."/>
            <person name="Chen Y.Y."/>
            <person name="Mitsuda N."/>
            <person name="Ohme-Takagi M."/>
            <person name="Luo Y.B."/>
            <person name="Van de Peer Y."/>
            <person name="Liu Z.J."/>
        </authorList>
    </citation>
    <scope>NUCLEOTIDE SEQUENCE [LARGE SCALE GENOMIC DNA]</scope>
    <source>
        <tissue evidence="2">The whole plant</tissue>
    </source>
</reference>
<dbReference type="Pfam" id="PF22936">
    <property type="entry name" value="Pol_BBD"/>
    <property type="match status" value="1"/>
</dbReference>
<dbReference type="EMBL" id="KZ502759">
    <property type="protein sequence ID" value="PKU73265.1"/>
    <property type="molecule type" value="Genomic_DNA"/>
</dbReference>
<dbReference type="InterPro" id="IPR054722">
    <property type="entry name" value="PolX-like_BBD"/>
</dbReference>
<feature type="domain" description="Retrovirus-related Pol polyprotein from transposon TNT 1-94-like beta-barrel" evidence="1">
    <location>
        <begin position="1"/>
        <end position="76"/>
    </location>
</feature>